<feature type="compositionally biased region" description="Basic and acidic residues" evidence="1">
    <location>
        <begin position="158"/>
        <end position="192"/>
    </location>
</feature>
<organism evidence="2 3">
    <name type="scientific">Thanatephorus cucumeris (strain AG1-IB / isolate 7/3/14)</name>
    <name type="common">Lettuce bottom rot fungus</name>
    <name type="synonym">Rhizoctonia solani</name>
    <dbReference type="NCBI Taxonomy" id="1108050"/>
    <lineage>
        <taxon>Eukaryota</taxon>
        <taxon>Fungi</taxon>
        <taxon>Dikarya</taxon>
        <taxon>Basidiomycota</taxon>
        <taxon>Agaricomycotina</taxon>
        <taxon>Agaricomycetes</taxon>
        <taxon>Cantharellales</taxon>
        <taxon>Ceratobasidiaceae</taxon>
        <taxon>Rhizoctonia</taxon>
        <taxon>Rhizoctonia solani AG-1</taxon>
    </lineage>
</organism>
<dbReference type="Proteomes" id="UP000012065">
    <property type="component" value="Unassembled WGS sequence"/>
</dbReference>
<protein>
    <recommendedName>
        <fullName evidence="4">HIRA-interacting protein 3</fullName>
    </recommendedName>
</protein>
<dbReference type="GO" id="GO:0005634">
    <property type="term" value="C:nucleus"/>
    <property type="evidence" value="ECO:0007669"/>
    <property type="project" value="TreeGrafter"/>
</dbReference>
<dbReference type="PANTHER" id="PTHR15410">
    <property type="entry name" value="HIRA-INTERACTING PROTEIN 3"/>
    <property type="match status" value="1"/>
</dbReference>
<dbReference type="PANTHER" id="PTHR15410:SF2">
    <property type="entry name" value="HIRA-INTERACTING PROTEIN 3"/>
    <property type="match status" value="1"/>
</dbReference>
<proteinExistence type="predicted"/>
<feature type="compositionally biased region" description="Acidic residues" evidence="1">
    <location>
        <begin position="34"/>
        <end position="53"/>
    </location>
</feature>
<feature type="compositionally biased region" description="Basic residues" evidence="1">
    <location>
        <begin position="118"/>
        <end position="130"/>
    </location>
</feature>
<name>M5BPT7_THACB</name>
<accession>M5BPT7</accession>
<feature type="region of interest" description="Disordered" evidence="1">
    <location>
        <begin position="271"/>
        <end position="324"/>
    </location>
</feature>
<reference evidence="2 3" key="1">
    <citation type="journal article" date="2013" name="J. Biotechnol.">
        <title>Establishment and interpretation of the genome sequence of the phytopathogenic fungus Rhizoctonia solani AG1-IB isolate 7/3/14.</title>
        <authorList>
            <person name="Wibberg D.W."/>
            <person name="Jelonek L.J."/>
            <person name="Rupp O.R."/>
            <person name="Hennig M.H."/>
            <person name="Eikmeyer F.E."/>
            <person name="Goesmann A.G."/>
            <person name="Hartmann A.H."/>
            <person name="Borriss R.B."/>
            <person name="Grosch R.G."/>
            <person name="Puehler A.P."/>
            <person name="Schlueter A.S."/>
        </authorList>
    </citation>
    <scope>NUCLEOTIDE SEQUENCE [LARGE SCALE GENOMIC DNA]</scope>
    <source>
        <strain evidence="3">AG1-IB / isolate 7/3/14</strain>
    </source>
</reference>
<comment type="caution">
    <text evidence="2">The sequence shown here is derived from an EMBL/GenBank/DDBJ whole genome shotgun (WGS) entry which is preliminary data.</text>
</comment>
<evidence type="ECO:0000256" key="1">
    <source>
        <dbReference type="SAM" id="MobiDB-lite"/>
    </source>
</evidence>
<feature type="region of interest" description="Disordered" evidence="1">
    <location>
        <begin position="1"/>
        <end position="192"/>
    </location>
</feature>
<dbReference type="InterPro" id="IPR037647">
    <property type="entry name" value="HIRIP3"/>
</dbReference>
<evidence type="ECO:0000313" key="3">
    <source>
        <dbReference type="Proteomes" id="UP000012065"/>
    </source>
</evidence>
<feature type="compositionally biased region" description="Acidic residues" evidence="1">
    <location>
        <begin position="294"/>
        <end position="304"/>
    </location>
</feature>
<dbReference type="AlphaFoldDB" id="M5BPT7"/>
<feature type="compositionally biased region" description="Basic residues" evidence="1">
    <location>
        <begin position="59"/>
        <end position="68"/>
    </location>
</feature>
<evidence type="ECO:0000313" key="2">
    <source>
        <dbReference type="EMBL" id="CCO28430.1"/>
    </source>
</evidence>
<evidence type="ECO:0008006" key="4">
    <source>
        <dbReference type="Google" id="ProtNLM"/>
    </source>
</evidence>
<gene>
    <name evidence="2" type="ORF">BN14_02425</name>
</gene>
<feature type="compositionally biased region" description="Basic and acidic residues" evidence="1">
    <location>
        <begin position="131"/>
        <end position="143"/>
    </location>
</feature>
<dbReference type="HOGENOM" id="CLU_050251_1_0_1"/>
<dbReference type="EMBL" id="CAOJ01003299">
    <property type="protein sequence ID" value="CCO28430.1"/>
    <property type="molecule type" value="Genomic_DNA"/>
</dbReference>
<sequence>MSCSQSRAQVESDESEPESAAPPKSKRKQKEESPEGDVMDVDGEPELSDEEESSALAKGAKKERKRKQTAVIKSREFIEDSDDEESFNAPPPPGSTSSKPKPAASKTTASKTPDKPKGKVAKSKIGNKKGKNTDGDDDLRSESEIDVLLDQKSSPGKGGEKDVAKGRAKSKSDTKEPKPKKSRGKELSQDDEAIKRLKSFIVACGVRKVWSKEFKDKPNPSQQIAHLKNILTDLGMGSRPSMEQARAIKIRRELAQELEDVKEFDAVVNAPRKGRAAAPRHSLAEPGGAADAKSEEEEEDEEEESVPKRKSAFSFLAGQSSDDE</sequence>
<feature type="compositionally biased region" description="Low complexity" evidence="1">
    <location>
        <begin position="95"/>
        <end position="111"/>
    </location>
</feature>